<reference evidence="3" key="1">
    <citation type="submission" date="2022-01" db="EMBL/GenBank/DDBJ databases">
        <authorList>
            <person name="King R."/>
        </authorList>
    </citation>
    <scope>NUCLEOTIDE SEQUENCE</scope>
</reference>
<evidence type="ECO:0000256" key="2">
    <source>
        <dbReference type="SAM" id="Phobius"/>
    </source>
</evidence>
<feature type="coiled-coil region" evidence="1">
    <location>
        <begin position="109"/>
        <end position="150"/>
    </location>
</feature>
<keyword evidence="2" id="KW-0472">Membrane</keyword>
<sequence>MKPFPKLVYCGFMDNDIKILEIDLFDFNPDLQLVSFWNNKIIIIGAAVFDKLPKLTWLYLDLNRCINMRSESIVSLTKYIIRHVKYKCIDPETITSDKTIDFDQDFENLEMVQAAINELKENITSINEHIANIEETNVQLKEKMEEFSNHNGSYLWIVIVIFIALLAAGGFIAYKRLNIYR</sequence>
<keyword evidence="1" id="KW-0175">Coiled coil</keyword>
<reference evidence="3" key="2">
    <citation type="submission" date="2022-10" db="EMBL/GenBank/DDBJ databases">
        <authorList>
            <consortium name="ENA_rothamsted_submissions"/>
            <consortium name="culmorum"/>
            <person name="King R."/>
        </authorList>
    </citation>
    <scope>NUCLEOTIDE SEQUENCE</scope>
</reference>
<keyword evidence="2" id="KW-0812">Transmembrane</keyword>
<evidence type="ECO:0000256" key="1">
    <source>
        <dbReference type="SAM" id="Coils"/>
    </source>
</evidence>
<dbReference type="Proteomes" id="UP001153620">
    <property type="component" value="Chromosome 2"/>
</dbReference>
<keyword evidence="2" id="KW-1133">Transmembrane helix</keyword>
<proteinExistence type="predicted"/>
<dbReference type="Gene3D" id="3.80.10.10">
    <property type="entry name" value="Ribonuclease Inhibitor"/>
    <property type="match status" value="1"/>
</dbReference>
<dbReference type="OrthoDB" id="7789549at2759"/>
<evidence type="ECO:0000313" key="4">
    <source>
        <dbReference type="Proteomes" id="UP001153620"/>
    </source>
</evidence>
<gene>
    <name evidence="3" type="ORF">CHIRRI_LOCUS7902</name>
</gene>
<evidence type="ECO:0000313" key="3">
    <source>
        <dbReference type="EMBL" id="CAG9805026.1"/>
    </source>
</evidence>
<protein>
    <submittedName>
        <fullName evidence="3">Uncharacterized protein</fullName>
    </submittedName>
</protein>
<feature type="transmembrane region" description="Helical" evidence="2">
    <location>
        <begin position="154"/>
        <end position="174"/>
    </location>
</feature>
<keyword evidence="4" id="KW-1185">Reference proteome</keyword>
<dbReference type="AlphaFoldDB" id="A0A9N9RY49"/>
<dbReference type="EMBL" id="OU895878">
    <property type="protein sequence ID" value="CAG9805026.1"/>
    <property type="molecule type" value="Genomic_DNA"/>
</dbReference>
<dbReference type="SUPFAM" id="SSF52058">
    <property type="entry name" value="L domain-like"/>
    <property type="match status" value="1"/>
</dbReference>
<dbReference type="InterPro" id="IPR032675">
    <property type="entry name" value="LRR_dom_sf"/>
</dbReference>
<name>A0A9N9RY49_9DIPT</name>
<accession>A0A9N9RY49</accession>
<organism evidence="3 4">
    <name type="scientific">Chironomus riparius</name>
    <dbReference type="NCBI Taxonomy" id="315576"/>
    <lineage>
        <taxon>Eukaryota</taxon>
        <taxon>Metazoa</taxon>
        <taxon>Ecdysozoa</taxon>
        <taxon>Arthropoda</taxon>
        <taxon>Hexapoda</taxon>
        <taxon>Insecta</taxon>
        <taxon>Pterygota</taxon>
        <taxon>Neoptera</taxon>
        <taxon>Endopterygota</taxon>
        <taxon>Diptera</taxon>
        <taxon>Nematocera</taxon>
        <taxon>Chironomoidea</taxon>
        <taxon>Chironomidae</taxon>
        <taxon>Chironominae</taxon>
        <taxon>Chironomus</taxon>
    </lineage>
</organism>